<dbReference type="Gene3D" id="2.60.120.1140">
    <property type="entry name" value="Protein of unknown function DUF192"/>
    <property type="match status" value="1"/>
</dbReference>
<reference evidence="1" key="1">
    <citation type="submission" date="2020-04" db="EMBL/GenBank/DDBJ databases">
        <authorList>
            <person name="Zhang T."/>
        </authorList>
    </citation>
    <scope>NUCLEOTIDE SEQUENCE</scope>
    <source>
        <strain evidence="1">HKST-UBA80</strain>
    </source>
</reference>
<dbReference type="InterPro" id="IPR038695">
    <property type="entry name" value="Saro_0823-like_sf"/>
</dbReference>
<name>A0A955E040_UNCKA</name>
<evidence type="ECO:0000313" key="2">
    <source>
        <dbReference type="Proteomes" id="UP000714817"/>
    </source>
</evidence>
<dbReference type="Proteomes" id="UP000714817">
    <property type="component" value="Unassembled WGS sequence"/>
</dbReference>
<comment type="caution">
    <text evidence="1">The sequence shown here is derived from an EMBL/GenBank/DDBJ whole genome shotgun (WGS) entry which is preliminary data.</text>
</comment>
<dbReference type="EMBL" id="JAGQNY010000012">
    <property type="protein sequence ID" value="MCA9302346.1"/>
    <property type="molecule type" value="Genomic_DNA"/>
</dbReference>
<reference evidence="1" key="2">
    <citation type="journal article" date="2021" name="Microbiome">
        <title>Successional dynamics and alternative stable states in a saline activated sludge microbial community over 9 years.</title>
        <authorList>
            <person name="Wang Y."/>
            <person name="Ye J."/>
            <person name="Ju F."/>
            <person name="Liu L."/>
            <person name="Boyd J.A."/>
            <person name="Deng Y."/>
            <person name="Parks D.H."/>
            <person name="Jiang X."/>
            <person name="Yin X."/>
            <person name="Woodcroft B.J."/>
            <person name="Tyson G.W."/>
            <person name="Hugenholtz P."/>
            <person name="Polz M.F."/>
            <person name="Zhang T."/>
        </authorList>
    </citation>
    <scope>NUCLEOTIDE SEQUENCE</scope>
    <source>
        <strain evidence="1">HKST-UBA80</strain>
    </source>
</reference>
<dbReference type="PANTHER" id="PTHR37953:SF1">
    <property type="entry name" value="UPF0127 PROTEIN MJ1496"/>
    <property type="match status" value="1"/>
</dbReference>
<proteinExistence type="predicted"/>
<evidence type="ECO:0000313" key="1">
    <source>
        <dbReference type="EMBL" id="MCA9302346.1"/>
    </source>
</evidence>
<organism evidence="1 2">
    <name type="scientific">candidate division WWE3 bacterium</name>
    <dbReference type="NCBI Taxonomy" id="2053526"/>
    <lineage>
        <taxon>Bacteria</taxon>
        <taxon>Katanobacteria</taxon>
    </lineage>
</organism>
<gene>
    <name evidence="1" type="ORF">KDA10_03260</name>
</gene>
<dbReference type="InterPro" id="IPR003795">
    <property type="entry name" value="DUF192"/>
</dbReference>
<sequence length="174" mass="19657">MKFAIIASILIVLSVVLYTLRTDQIVSIHDLSNKITKRMKRESPKYDKKMVVNNIEMSVALAISKEEQTQGLMEISTLPDNAGMLFIFDQEGGWGFWMKNTLIPLDMIWINKSFEIVDIQTAPPCPPEEKDCPAYRPTVPAKYVLEVNGGWAKRNNVTVGNKVNIDRILSDVSL</sequence>
<dbReference type="Pfam" id="PF02643">
    <property type="entry name" value="DUF192"/>
    <property type="match status" value="1"/>
</dbReference>
<protein>
    <submittedName>
        <fullName evidence="1">DUF192 domain-containing protein</fullName>
    </submittedName>
</protein>
<dbReference type="PANTHER" id="PTHR37953">
    <property type="entry name" value="UPF0127 PROTEIN MJ1496"/>
    <property type="match status" value="1"/>
</dbReference>
<dbReference type="AlphaFoldDB" id="A0A955E040"/>
<accession>A0A955E040</accession>